<proteinExistence type="predicted"/>
<dbReference type="AlphaFoldDB" id="A0A6I6G5L9"/>
<accession>A0A6I6G5L9</accession>
<dbReference type="InterPro" id="IPR027056">
    <property type="entry name" value="Gluconate_2DH_su3"/>
</dbReference>
<name>A0A6I6G5L9_9BACT</name>
<dbReference type="Proteomes" id="UP000426027">
    <property type="component" value="Chromosome"/>
</dbReference>
<dbReference type="KEGG" id="fls:GLV81_07455"/>
<gene>
    <name evidence="2" type="ORF">GLV81_07455</name>
</gene>
<keyword evidence="1" id="KW-1133">Transmembrane helix</keyword>
<evidence type="ECO:0000313" key="3">
    <source>
        <dbReference type="Proteomes" id="UP000426027"/>
    </source>
</evidence>
<organism evidence="2 3">
    <name type="scientific">Phnomibacter ginsenosidimutans</name>
    <dbReference type="NCBI Taxonomy" id="2676868"/>
    <lineage>
        <taxon>Bacteria</taxon>
        <taxon>Pseudomonadati</taxon>
        <taxon>Bacteroidota</taxon>
        <taxon>Chitinophagia</taxon>
        <taxon>Chitinophagales</taxon>
        <taxon>Chitinophagaceae</taxon>
        <taxon>Phnomibacter</taxon>
    </lineage>
</organism>
<feature type="transmembrane region" description="Helical" evidence="1">
    <location>
        <begin position="20"/>
        <end position="38"/>
    </location>
</feature>
<sequence length="200" mass="21655">MLTPNKTATGNRRVFVKRLSLGIAGIAAAWGGFTVYQIRKHPKLSSLEAQIPLLDELAETIIPQTDTPGAKAAGCGAIIAILIKDCTDRSSQNRFIDGLDALKDYCQSHYDMPFEALSEVRRIAVLQHFEAKGKPAAGMLGKAQRKLMGDSFFTTLKNLTVTAWCTSKVGATQGLAYDYIPGAYIADAPLQPGQHSWATQ</sequence>
<dbReference type="RefSeq" id="WP_157478212.1">
    <property type="nucleotide sequence ID" value="NZ_CP046566.1"/>
</dbReference>
<evidence type="ECO:0008006" key="4">
    <source>
        <dbReference type="Google" id="ProtNLM"/>
    </source>
</evidence>
<evidence type="ECO:0000313" key="2">
    <source>
        <dbReference type="EMBL" id="QGW27956.1"/>
    </source>
</evidence>
<evidence type="ECO:0000256" key="1">
    <source>
        <dbReference type="SAM" id="Phobius"/>
    </source>
</evidence>
<keyword evidence="1" id="KW-0812">Transmembrane</keyword>
<keyword evidence="3" id="KW-1185">Reference proteome</keyword>
<keyword evidence="1" id="KW-0472">Membrane</keyword>
<protein>
    <recommendedName>
        <fullName evidence="4">Gluconate 2-dehydrogenase subunit 3 family protein</fullName>
    </recommendedName>
</protein>
<dbReference type="EMBL" id="CP046566">
    <property type="protein sequence ID" value="QGW27956.1"/>
    <property type="molecule type" value="Genomic_DNA"/>
</dbReference>
<reference evidence="2 3" key="1">
    <citation type="submission" date="2019-11" db="EMBL/GenBank/DDBJ databases">
        <authorList>
            <person name="Im W.T."/>
        </authorList>
    </citation>
    <scope>NUCLEOTIDE SEQUENCE [LARGE SCALE GENOMIC DNA]</scope>
    <source>
        <strain evidence="2 3">SB-02</strain>
    </source>
</reference>
<dbReference type="Pfam" id="PF13618">
    <property type="entry name" value="Gluconate_2-dh3"/>
    <property type="match status" value="1"/>
</dbReference>